<comment type="similarity">
    <text evidence="1 5">Belongs to the Fmt family.</text>
</comment>
<evidence type="ECO:0000259" key="7">
    <source>
        <dbReference type="Pfam" id="PF00551"/>
    </source>
</evidence>
<dbReference type="HAMAP" id="MF_00182">
    <property type="entry name" value="Formyl_trans"/>
    <property type="match status" value="1"/>
</dbReference>
<dbReference type="Gene3D" id="3.40.50.12230">
    <property type="match status" value="1"/>
</dbReference>
<evidence type="ECO:0000256" key="5">
    <source>
        <dbReference type="HAMAP-Rule" id="MF_00182"/>
    </source>
</evidence>
<feature type="domain" description="Formyl transferase N-terminal" evidence="7">
    <location>
        <begin position="1"/>
        <end position="177"/>
    </location>
</feature>
<name>A0A8J3EY99_9ACTN</name>
<dbReference type="AlphaFoldDB" id="A0A8J3EY99"/>
<dbReference type="PANTHER" id="PTHR11138:SF5">
    <property type="entry name" value="METHIONYL-TRNA FORMYLTRANSFERASE, MITOCHONDRIAL"/>
    <property type="match status" value="1"/>
</dbReference>
<dbReference type="InterPro" id="IPR011034">
    <property type="entry name" value="Formyl_transferase-like_C_sf"/>
</dbReference>
<dbReference type="GO" id="GO:0004479">
    <property type="term" value="F:methionyl-tRNA formyltransferase activity"/>
    <property type="evidence" value="ECO:0007669"/>
    <property type="project" value="UniProtKB-UniRule"/>
</dbReference>
<evidence type="ECO:0000256" key="1">
    <source>
        <dbReference type="ARBA" id="ARBA00010699"/>
    </source>
</evidence>
<accession>A0A8J3EY99</accession>
<comment type="function">
    <text evidence="5">Attaches a formyl group to the free amino group of methionyl-tRNA(fMet). The formyl group appears to play a dual role in the initiator identity of N-formylmethionyl-tRNA by promoting its recognition by IF2 and preventing the misappropriation of this tRNA by the elongation apparatus.</text>
</comment>
<keyword evidence="3 5" id="KW-0808">Transferase</keyword>
<dbReference type="Pfam" id="PF02911">
    <property type="entry name" value="Formyl_trans_C"/>
    <property type="match status" value="1"/>
</dbReference>
<dbReference type="OrthoDB" id="9802815at2"/>
<evidence type="ECO:0000256" key="2">
    <source>
        <dbReference type="ARBA" id="ARBA00012261"/>
    </source>
</evidence>
<comment type="catalytic activity">
    <reaction evidence="5">
        <text>L-methionyl-tRNA(fMet) + (6R)-10-formyltetrahydrofolate = N-formyl-L-methionyl-tRNA(fMet) + (6S)-5,6,7,8-tetrahydrofolate + H(+)</text>
        <dbReference type="Rhea" id="RHEA:24380"/>
        <dbReference type="Rhea" id="RHEA-COMP:9952"/>
        <dbReference type="Rhea" id="RHEA-COMP:9953"/>
        <dbReference type="ChEBI" id="CHEBI:15378"/>
        <dbReference type="ChEBI" id="CHEBI:57453"/>
        <dbReference type="ChEBI" id="CHEBI:78530"/>
        <dbReference type="ChEBI" id="CHEBI:78844"/>
        <dbReference type="ChEBI" id="CHEBI:195366"/>
        <dbReference type="EC" id="2.1.2.9"/>
    </reaction>
</comment>
<dbReference type="InterPro" id="IPR041711">
    <property type="entry name" value="Met-tRNA-FMT_N"/>
</dbReference>
<dbReference type="SUPFAM" id="SSF53328">
    <property type="entry name" value="Formyltransferase"/>
    <property type="match status" value="1"/>
</dbReference>
<dbReference type="Proteomes" id="UP000650511">
    <property type="component" value="Unassembled WGS sequence"/>
</dbReference>
<organism evidence="9 10">
    <name type="scientific">Egicoccus halophilus</name>
    <dbReference type="NCBI Taxonomy" id="1670830"/>
    <lineage>
        <taxon>Bacteria</taxon>
        <taxon>Bacillati</taxon>
        <taxon>Actinomycetota</taxon>
        <taxon>Nitriliruptoria</taxon>
        <taxon>Egicoccales</taxon>
        <taxon>Egicoccaceae</taxon>
        <taxon>Egicoccus</taxon>
    </lineage>
</organism>
<dbReference type="InterPro" id="IPR002376">
    <property type="entry name" value="Formyl_transf_N"/>
</dbReference>
<dbReference type="InterPro" id="IPR005794">
    <property type="entry name" value="Fmt"/>
</dbReference>
<dbReference type="SUPFAM" id="SSF50486">
    <property type="entry name" value="FMT C-terminal domain-like"/>
    <property type="match status" value="1"/>
</dbReference>
<sequence>MRVAFLGTPDVAVPALHALVAADDVEVVVVLTNPDRPRGRSRTPVPPPVKGAAIEAGLDVWQPARPAEVLDELRALQVDACAVVAYGALLPRRVLDAGGHGFVNLHFSLLPRWRGAAPVQHALRAGDTVTGITTFVLDEGMDTGPVLDRVEVPVDPEESAGELLERLADLGGPVLVDSIRRLVAGERPEPQPAEGATLAPKITPDDVRIDWREPAATVVDLVRSADPAPGAHTVFRGRRLKVLGARVVDADGTPGTVVTRDADGVVVAAGEGGVRLRRVQPEGKPAMDGQAFANGYRPDPGESFGASAGAAS</sequence>
<dbReference type="EMBL" id="BMHA01000008">
    <property type="protein sequence ID" value="GGI07453.1"/>
    <property type="molecule type" value="Genomic_DNA"/>
</dbReference>
<dbReference type="Pfam" id="PF00551">
    <property type="entry name" value="Formyl_trans_N"/>
    <property type="match status" value="1"/>
</dbReference>
<comment type="caution">
    <text evidence="9">The sequence shown here is derived from an EMBL/GenBank/DDBJ whole genome shotgun (WGS) entry which is preliminary data.</text>
</comment>
<dbReference type="PANTHER" id="PTHR11138">
    <property type="entry name" value="METHIONYL-TRNA FORMYLTRANSFERASE"/>
    <property type="match status" value="1"/>
</dbReference>
<dbReference type="CDD" id="cd08646">
    <property type="entry name" value="FMT_core_Met-tRNA-FMT_N"/>
    <property type="match status" value="1"/>
</dbReference>
<feature type="binding site" evidence="5">
    <location>
        <begin position="108"/>
        <end position="111"/>
    </location>
    <ligand>
        <name>(6S)-5,6,7,8-tetrahydrofolate</name>
        <dbReference type="ChEBI" id="CHEBI:57453"/>
    </ligand>
</feature>
<dbReference type="RefSeq" id="WP_130649879.1">
    <property type="nucleotide sequence ID" value="NZ_BMHA01000008.1"/>
</dbReference>
<evidence type="ECO:0000256" key="3">
    <source>
        <dbReference type="ARBA" id="ARBA00022679"/>
    </source>
</evidence>
<evidence type="ECO:0000259" key="8">
    <source>
        <dbReference type="Pfam" id="PF02911"/>
    </source>
</evidence>
<keyword evidence="4 5" id="KW-0648">Protein biosynthesis</keyword>
<dbReference type="InterPro" id="IPR044135">
    <property type="entry name" value="Met-tRNA-FMT_C"/>
</dbReference>
<evidence type="ECO:0000313" key="10">
    <source>
        <dbReference type="Proteomes" id="UP000650511"/>
    </source>
</evidence>
<evidence type="ECO:0000313" key="9">
    <source>
        <dbReference type="EMBL" id="GGI07453.1"/>
    </source>
</evidence>
<keyword evidence="10" id="KW-1185">Reference proteome</keyword>
<proteinExistence type="inferred from homology"/>
<evidence type="ECO:0000256" key="6">
    <source>
        <dbReference type="SAM" id="MobiDB-lite"/>
    </source>
</evidence>
<evidence type="ECO:0000256" key="4">
    <source>
        <dbReference type="ARBA" id="ARBA00022917"/>
    </source>
</evidence>
<dbReference type="CDD" id="cd08704">
    <property type="entry name" value="Met_tRNA_FMT_C"/>
    <property type="match status" value="1"/>
</dbReference>
<reference evidence="9" key="1">
    <citation type="journal article" date="2014" name="Int. J. Syst. Evol. Microbiol.">
        <title>Complete genome sequence of Corynebacterium casei LMG S-19264T (=DSM 44701T), isolated from a smear-ripened cheese.</title>
        <authorList>
            <consortium name="US DOE Joint Genome Institute (JGI-PGF)"/>
            <person name="Walter F."/>
            <person name="Albersmeier A."/>
            <person name="Kalinowski J."/>
            <person name="Ruckert C."/>
        </authorList>
    </citation>
    <scope>NUCLEOTIDE SEQUENCE</scope>
    <source>
        <strain evidence="9">CGMCC 1.14988</strain>
    </source>
</reference>
<feature type="domain" description="Formyl transferase C-terminal" evidence="8">
    <location>
        <begin position="201"/>
        <end position="297"/>
    </location>
</feature>
<dbReference type="GO" id="GO:0005829">
    <property type="term" value="C:cytosol"/>
    <property type="evidence" value="ECO:0007669"/>
    <property type="project" value="TreeGrafter"/>
</dbReference>
<dbReference type="EC" id="2.1.2.9" evidence="2 5"/>
<reference evidence="9" key="2">
    <citation type="submission" date="2020-09" db="EMBL/GenBank/DDBJ databases">
        <authorList>
            <person name="Sun Q."/>
            <person name="Zhou Y."/>
        </authorList>
    </citation>
    <scope>NUCLEOTIDE SEQUENCE</scope>
    <source>
        <strain evidence="9">CGMCC 1.14988</strain>
    </source>
</reference>
<dbReference type="InterPro" id="IPR036477">
    <property type="entry name" value="Formyl_transf_N_sf"/>
</dbReference>
<dbReference type="NCBIfam" id="TIGR00460">
    <property type="entry name" value="fmt"/>
    <property type="match status" value="1"/>
</dbReference>
<gene>
    <name evidence="5 9" type="primary">fmt</name>
    <name evidence="9" type="ORF">GCM10011354_24170</name>
</gene>
<protein>
    <recommendedName>
        <fullName evidence="2 5">Methionyl-tRNA formyltransferase</fullName>
        <ecNumber evidence="2 5">2.1.2.9</ecNumber>
    </recommendedName>
</protein>
<dbReference type="InterPro" id="IPR005793">
    <property type="entry name" value="Formyl_trans_C"/>
</dbReference>
<feature type="region of interest" description="Disordered" evidence="6">
    <location>
        <begin position="282"/>
        <end position="312"/>
    </location>
</feature>